<dbReference type="Proteomes" id="UP000008206">
    <property type="component" value="Chromosome"/>
</dbReference>
<dbReference type="GO" id="GO:0006308">
    <property type="term" value="P:DNA catabolic process"/>
    <property type="evidence" value="ECO:0007669"/>
    <property type="project" value="UniProtKB-UniRule"/>
</dbReference>
<dbReference type="EC" id="3.1.11.6" evidence="6"/>
<dbReference type="PANTHER" id="PTHR34137">
    <property type="entry name" value="EXODEOXYRIBONUCLEASE 7 SMALL SUBUNIT"/>
    <property type="match status" value="1"/>
</dbReference>
<dbReference type="InterPro" id="IPR003761">
    <property type="entry name" value="Exonuc_VII_S"/>
</dbReference>
<dbReference type="PANTHER" id="PTHR34137:SF1">
    <property type="entry name" value="EXODEOXYRIBONUCLEASE 7 SMALL SUBUNIT"/>
    <property type="match status" value="1"/>
</dbReference>
<keyword evidence="4 6" id="KW-0378">Hydrolase</keyword>
<dbReference type="GO" id="GO:0009318">
    <property type="term" value="C:exodeoxyribonuclease VII complex"/>
    <property type="evidence" value="ECO:0007669"/>
    <property type="project" value="UniProtKB-UniRule"/>
</dbReference>
<dbReference type="STRING" id="497965.Cyan7822_2937"/>
<proteinExistence type="inferred from homology"/>
<dbReference type="OrthoDB" id="427334at2"/>
<dbReference type="PIRSF" id="PIRSF006488">
    <property type="entry name" value="Exonuc_VII_S"/>
    <property type="match status" value="1"/>
</dbReference>
<dbReference type="KEGG" id="cyj:Cyan7822_2937"/>
<reference evidence="8" key="1">
    <citation type="journal article" date="2011" name="MBio">
        <title>Novel metabolic attributes of the genus Cyanothece, comprising a group of unicellular nitrogen-fixing Cyanobacteria.</title>
        <authorList>
            <person name="Bandyopadhyay A."/>
            <person name="Elvitigala T."/>
            <person name="Welsh E."/>
            <person name="Stockel J."/>
            <person name="Liberton M."/>
            <person name="Min H."/>
            <person name="Sherman L.A."/>
            <person name="Pakrasi H.B."/>
        </authorList>
    </citation>
    <scope>NUCLEOTIDE SEQUENCE [LARGE SCALE GENOMIC DNA]</scope>
    <source>
        <strain evidence="8">PCC 7822</strain>
    </source>
</reference>
<evidence type="ECO:0000256" key="3">
    <source>
        <dbReference type="ARBA" id="ARBA00022722"/>
    </source>
</evidence>
<dbReference type="RefSeq" id="WP_013322997.1">
    <property type="nucleotide sequence ID" value="NC_014501.1"/>
</dbReference>
<evidence type="ECO:0000256" key="6">
    <source>
        <dbReference type="HAMAP-Rule" id="MF_00337"/>
    </source>
</evidence>
<keyword evidence="3 6" id="KW-0540">Nuclease</keyword>
<organism evidence="7 8">
    <name type="scientific">Gloeothece verrucosa (strain PCC 7822)</name>
    <name type="common">Cyanothece sp. (strain PCC 7822)</name>
    <dbReference type="NCBI Taxonomy" id="497965"/>
    <lineage>
        <taxon>Bacteria</taxon>
        <taxon>Bacillati</taxon>
        <taxon>Cyanobacteriota</taxon>
        <taxon>Cyanophyceae</taxon>
        <taxon>Oscillatoriophycideae</taxon>
        <taxon>Chroococcales</taxon>
        <taxon>Aphanothecaceae</taxon>
        <taxon>Gloeothece</taxon>
        <taxon>Gloeothece verrucosa</taxon>
    </lineage>
</organism>
<comment type="similarity">
    <text evidence="1 6">Belongs to the XseB family.</text>
</comment>
<protein>
    <recommendedName>
        <fullName evidence="6">Exodeoxyribonuclease 7 small subunit</fullName>
        <ecNumber evidence="6">3.1.11.6</ecNumber>
    </recommendedName>
    <alternativeName>
        <fullName evidence="6">Exodeoxyribonuclease VII small subunit</fullName>
        <shortName evidence="6">Exonuclease VII small subunit</shortName>
    </alternativeName>
</protein>
<accession>E0U7T2</accession>
<dbReference type="InterPro" id="IPR037004">
    <property type="entry name" value="Exonuc_VII_ssu_sf"/>
</dbReference>
<dbReference type="GO" id="GO:0008855">
    <property type="term" value="F:exodeoxyribonuclease VII activity"/>
    <property type="evidence" value="ECO:0007669"/>
    <property type="project" value="UniProtKB-UniRule"/>
</dbReference>
<dbReference type="NCBIfam" id="TIGR01280">
    <property type="entry name" value="xseB"/>
    <property type="match status" value="1"/>
</dbReference>
<dbReference type="AlphaFoldDB" id="E0U7T2"/>
<evidence type="ECO:0000313" key="7">
    <source>
        <dbReference type="EMBL" id="ADN14894.1"/>
    </source>
</evidence>
<dbReference type="Gene3D" id="1.10.287.1040">
    <property type="entry name" value="Exonuclease VII, small subunit"/>
    <property type="match status" value="1"/>
</dbReference>
<dbReference type="eggNOG" id="COG1722">
    <property type="taxonomic scope" value="Bacteria"/>
</dbReference>
<evidence type="ECO:0000313" key="8">
    <source>
        <dbReference type="Proteomes" id="UP000008206"/>
    </source>
</evidence>
<dbReference type="SUPFAM" id="SSF116842">
    <property type="entry name" value="XseB-like"/>
    <property type="match status" value="1"/>
</dbReference>
<comment type="catalytic activity">
    <reaction evidence="6">
        <text>Exonucleolytic cleavage in either 5'- to 3'- or 3'- to 5'-direction to yield nucleoside 5'-phosphates.</text>
        <dbReference type="EC" id="3.1.11.6"/>
    </reaction>
</comment>
<evidence type="ECO:0000256" key="2">
    <source>
        <dbReference type="ARBA" id="ARBA00022490"/>
    </source>
</evidence>
<evidence type="ECO:0000256" key="5">
    <source>
        <dbReference type="ARBA" id="ARBA00022839"/>
    </source>
</evidence>
<dbReference type="HOGENOM" id="CLU_145918_1_0_3"/>
<keyword evidence="2 6" id="KW-0963">Cytoplasm</keyword>
<evidence type="ECO:0000256" key="1">
    <source>
        <dbReference type="ARBA" id="ARBA00009998"/>
    </source>
</evidence>
<keyword evidence="8" id="KW-1185">Reference proteome</keyword>
<gene>
    <name evidence="6" type="primary">xseB</name>
    <name evidence="7" type="ordered locus">Cyan7822_2937</name>
</gene>
<dbReference type="GO" id="GO:0005829">
    <property type="term" value="C:cytosol"/>
    <property type="evidence" value="ECO:0007669"/>
    <property type="project" value="TreeGrafter"/>
</dbReference>
<sequence length="75" mass="8911">MPSRSKRPKNWNYEETVAEVEGIIQQIELGSLPLEEVFKQFEVAVERLQQCEEFLNQGKERMNLLIEKLEEEPDF</sequence>
<dbReference type="Pfam" id="PF02609">
    <property type="entry name" value="Exonuc_VII_S"/>
    <property type="match status" value="1"/>
</dbReference>
<comment type="subunit">
    <text evidence="6">Heterooligomer composed of large and small subunits.</text>
</comment>
<evidence type="ECO:0000256" key="4">
    <source>
        <dbReference type="ARBA" id="ARBA00022801"/>
    </source>
</evidence>
<comment type="function">
    <text evidence="6">Bidirectionally degrades single-stranded DNA into large acid-insoluble oligonucleotides, which are then degraded further into small acid-soluble oligonucleotides.</text>
</comment>
<keyword evidence="5 6" id="KW-0269">Exonuclease</keyword>
<comment type="subcellular location">
    <subcellularLocation>
        <location evidence="6">Cytoplasm</location>
    </subcellularLocation>
</comment>
<name>E0U7T2_GLOV7</name>
<dbReference type="EMBL" id="CP002198">
    <property type="protein sequence ID" value="ADN14894.1"/>
    <property type="molecule type" value="Genomic_DNA"/>
</dbReference>
<dbReference type="HAMAP" id="MF_00337">
    <property type="entry name" value="Exonuc_7_S"/>
    <property type="match status" value="1"/>
</dbReference>